<dbReference type="EMBL" id="GANP01012121">
    <property type="protein sequence ID" value="JAB72347.1"/>
    <property type="molecule type" value="mRNA"/>
</dbReference>
<feature type="chain" id="PRO_5004734842" evidence="1">
    <location>
        <begin position="20"/>
        <end position="215"/>
    </location>
</feature>
<name>V5HBN2_IXORI</name>
<sequence>MRVVITALLLASFIFCTSSANKKLMKKPSDTPIVTVGYLLYEPMGKPVTWESQFISSVKNVHKHARWWLLTQTISLKLQNRSITQVDSEMSSKLDKLDRESNGTLVDPFAALKIVEENVKLISSRPDILCLVTQKPLTVYTDGFGLYHRLCEDAVPLILTYNQTNINATGEELGFLIKDTLNITNLHTWYYSSDDEKKRHFEGCEIQRAKISKTK</sequence>
<evidence type="ECO:0000313" key="2">
    <source>
        <dbReference type="EMBL" id="JAB72347.1"/>
    </source>
</evidence>
<protein>
    <submittedName>
        <fullName evidence="2">Putative salivary secreted peptide</fullName>
    </submittedName>
</protein>
<feature type="signal peptide" evidence="1">
    <location>
        <begin position="1"/>
        <end position="19"/>
    </location>
</feature>
<reference evidence="2" key="1">
    <citation type="journal article" date="2015" name="Sci. Rep.">
        <title>Tissue- and time-dependent transcription in Ixodes ricinus salivary glands and midguts when blood feeding on the vertebrate host.</title>
        <authorList>
            <person name="Kotsyfakis M."/>
            <person name="Schwarz A."/>
            <person name="Erhart J."/>
            <person name="Ribeiro J.M."/>
        </authorList>
    </citation>
    <scope>NUCLEOTIDE SEQUENCE</scope>
    <source>
        <tissue evidence="2">Salivary gland and midgut</tissue>
    </source>
</reference>
<accession>V5HBN2</accession>
<evidence type="ECO:0000256" key="1">
    <source>
        <dbReference type="SAM" id="SignalP"/>
    </source>
</evidence>
<organism evidence="2">
    <name type="scientific">Ixodes ricinus</name>
    <name type="common">Common tick</name>
    <name type="synonym">Acarus ricinus</name>
    <dbReference type="NCBI Taxonomy" id="34613"/>
    <lineage>
        <taxon>Eukaryota</taxon>
        <taxon>Metazoa</taxon>
        <taxon>Ecdysozoa</taxon>
        <taxon>Arthropoda</taxon>
        <taxon>Chelicerata</taxon>
        <taxon>Arachnida</taxon>
        <taxon>Acari</taxon>
        <taxon>Parasitiformes</taxon>
        <taxon>Ixodida</taxon>
        <taxon>Ixodoidea</taxon>
        <taxon>Ixodidae</taxon>
        <taxon>Ixodinae</taxon>
        <taxon>Ixodes</taxon>
    </lineage>
</organism>
<proteinExistence type="evidence at transcript level"/>
<keyword evidence="1" id="KW-0732">Signal</keyword>
<dbReference type="AlphaFoldDB" id="V5HBN2"/>